<evidence type="ECO:0000313" key="1">
    <source>
        <dbReference type="EMBL" id="CAJ2663739.1"/>
    </source>
</evidence>
<organism evidence="1 2">
    <name type="scientific">Trifolium pratense</name>
    <name type="common">Red clover</name>
    <dbReference type="NCBI Taxonomy" id="57577"/>
    <lineage>
        <taxon>Eukaryota</taxon>
        <taxon>Viridiplantae</taxon>
        <taxon>Streptophyta</taxon>
        <taxon>Embryophyta</taxon>
        <taxon>Tracheophyta</taxon>
        <taxon>Spermatophyta</taxon>
        <taxon>Magnoliopsida</taxon>
        <taxon>eudicotyledons</taxon>
        <taxon>Gunneridae</taxon>
        <taxon>Pentapetalae</taxon>
        <taxon>rosids</taxon>
        <taxon>fabids</taxon>
        <taxon>Fabales</taxon>
        <taxon>Fabaceae</taxon>
        <taxon>Papilionoideae</taxon>
        <taxon>50 kb inversion clade</taxon>
        <taxon>NPAAA clade</taxon>
        <taxon>Hologalegina</taxon>
        <taxon>IRL clade</taxon>
        <taxon>Trifolieae</taxon>
        <taxon>Trifolium</taxon>
    </lineage>
</organism>
<sequence>MDASPPPTLDEVERRFDERLTQMQLQRNTDMDEIRSLLRAQADHGSPTSAGRHGSNGNRHGTQNVYATRISKVDFPRFDGKNVRDWLYKCDQFFSIDETPATSMVRLASIHLDGLALQWHLNYMRQKFDVYPSWQQYITDVTARFGDAYEDPLSSLLQIKHTGKIQDYIDQFELALTQVNLIPEHSLSIFLAGLEQNTQMHVRMFNPSSISHAANLAKLHEASTSLPHRNTSKFSPFSKNQGLLSKPTTSNSPSTTSPIPNGTASLVQKSNSPRPTRTYSGCSQGS</sequence>
<proteinExistence type="predicted"/>
<protein>
    <submittedName>
        <fullName evidence="1">Uncharacterized protein</fullName>
    </submittedName>
</protein>
<dbReference type="EMBL" id="CASHSV030000409">
    <property type="protein sequence ID" value="CAJ2663739.1"/>
    <property type="molecule type" value="Genomic_DNA"/>
</dbReference>
<name>A0ACB0L2X6_TRIPR</name>
<keyword evidence="2" id="KW-1185">Reference proteome</keyword>
<dbReference type="Proteomes" id="UP001177021">
    <property type="component" value="Unassembled WGS sequence"/>
</dbReference>
<comment type="caution">
    <text evidence="1">The sequence shown here is derived from an EMBL/GenBank/DDBJ whole genome shotgun (WGS) entry which is preliminary data.</text>
</comment>
<evidence type="ECO:0000313" key="2">
    <source>
        <dbReference type="Proteomes" id="UP001177021"/>
    </source>
</evidence>
<accession>A0ACB0L2X6</accession>
<reference evidence="1" key="1">
    <citation type="submission" date="2023-10" db="EMBL/GenBank/DDBJ databases">
        <authorList>
            <person name="Rodriguez Cubillos JULIANA M."/>
            <person name="De Vega J."/>
        </authorList>
    </citation>
    <scope>NUCLEOTIDE SEQUENCE</scope>
</reference>
<gene>
    <name evidence="1" type="ORF">MILVUS5_LOCUS29103</name>
</gene>